<dbReference type="EMBL" id="GEDG01029868">
    <property type="protein sequence ID" value="JAP12269.1"/>
    <property type="molecule type" value="Transcribed_RNA"/>
</dbReference>
<evidence type="ECO:0000256" key="1">
    <source>
        <dbReference type="SAM" id="Phobius"/>
    </source>
</evidence>
<keyword evidence="1" id="KW-1133">Transmembrane helix</keyword>
<protein>
    <submittedName>
        <fullName evidence="2">Putative ovule protein</fullName>
    </submittedName>
</protein>
<accession>A0A0V0GWF3</accession>
<keyword evidence="1" id="KW-0472">Membrane</keyword>
<reference evidence="2" key="1">
    <citation type="submission" date="2015-12" db="EMBL/GenBank/DDBJ databases">
        <title>Gene expression during late stages of embryo sac development: a critical building block for successful pollen-pistil interactions.</title>
        <authorList>
            <person name="Liu Y."/>
            <person name="Joly V."/>
            <person name="Sabar M."/>
            <person name="Matton D.P."/>
        </authorList>
    </citation>
    <scope>NUCLEOTIDE SEQUENCE</scope>
</reference>
<organism evidence="2">
    <name type="scientific">Solanum chacoense</name>
    <name type="common">Chaco potato</name>
    <dbReference type="NCBI Taxonomy" id="4108"/>
    <lineage>
        <taxon>Eukaryota</taxon>
        <taxon>Viridiplantae</taxon>
        <taxon>Streptophyta</taxon>
        <taxon>Embryophyta</taxon>
        <taxon>Tracheophyta</taxon>
        <taxon>Spermatophyta</taxon>
        <taxon>Magnoliopsida</taxon>
        <taxon>eudicotyledons</taxon>
        <taxon>Gunneridae</taxon>
        <taxon>Pentapetalae</taxon>
        <taxon>asterids</taxon>
        <taxon>lamiids</taxon>
        <taxon>Solanales</taxon>
        <taxon>Solanaceae</taxon>
        <taxon>Solanoideae</taxon>
        <taxon>Solaneae</taxon>
        <taxon>Solanum</taxon>
    </lineage>
</organism>
<name>A0A0V0GWF3_SOLCH</name>
<evidence type="ECO:0000313" key="2">
    <source>
        <dbReference type="EMBL" id="JAP12269.1"/>
    </source>
</evidence>
<feature type="transmembrane region" description="Helical" evidence="1">
    <location>
        <begin position="28"/>
        <end position="50"/>
    </location>
</feature>
<keyword evidence="1" id="KW-0812">Transmembrane</keyword>
<sequence length="65" mass="8169">MLSLLVRFEILLISNSRCFEFSMKYLPFFWFKILDYCIACFLFLLIFSWFNLNFHMFHLFQDMIY</sequence>
<dbReference type="AlphaFoldDB" id="A0A0V0GWF3"/>
<proteinExistence type="predicted"/>